<dbReference type="FunFam" id="3.40.30.10:FF:000027">
    <property type="entry name" value="protein disulfide-isomerase A2"/>
    <property type="match status" value="1"/>
</dbReference>
<dbReference type="InterPro" id="IPR036249">
    <property type="entry name" value="Thioredoxin-like_sf"/>
</dbReference>
<keyword evidence="8 11" id="KW-1015">Disulfide bond</keyword>
<dbReference type="OrthoDB" id="72053at2759"/>
<dbReference type="GeneID" id="111043259"/>
<dbReference type="EC" id="5.3.4.1" evidence="4 13"/>
<dbReference type="SUPFAM" id="SSF52833">
    <property type="entry name" value="Thioredoxin-like"/>
    <property type="match status" value="4"/>
</dbReference>
<dbReference type="KEGG" id="nlu:111043259"/>
<dbReference type="CDD" id="cd02982">
    <property type="entry name" value="PDI_b'_family"/>
    <property type="match status" value="1"/>
</dbReference>
<keyword evidence="9 13" id="KW-0413">Isomerase</keyword>
<dbReference type="FunFam" id="3.40.30.10:FF:000030">
    <property type="entry name" value="Protein disulfide-isomerase"/>
    <property type="match status" value="1"/>
</dbReference>
<dbReference type="GO" id="GO:0034976">
    <property type="term" value="P:response to endoplasmic reticulum stress"/>
    <property type="evidence" value="ECO:0007669"/>
    <property type="project" value="TreeGrafter"/>
</dbReference>
<protein>
    <recommendedName>
        <fullName evidence="4 13">Protein disulfide-isomerase</fullName>
        <ecNumber evidence="4 13">5.3.4.1</ecNumber>
    </recommendedName>
</protein>
<comment type="catalytic activity">
    <reaction evidence="1 13">
        <text>Catalyzes the rearrangement of -S-S- bonds in proteins.</text>
        <dbReference type="EC" id="5.3.4.1"/>
    </reaction>
</comment>
<dbReference type="Gene3D" id="3.40.30.10">
    <property type="entry name" value="Glutaredoxin"/>
    <property type="match status" value="4"/>
</dbReference>
<evidence type="ECO:0000256" key="11">
    <source>
        <dbReference type="PIRSR" id="PIRSR605792-51"/>
    </source>
</evidence>
<keyword evidence="5 13" id="KW-0732">Signal</keyword>
<evidence type="ECO:0000256" key="13">
    <source>
        <dbReference type="RuleBase" id="RU361130"/>
    </source>
</evidence>
<feature type="signal peptide" evidence="13">
    <location>
        <begin position="1"/>
        <end position="25"/>
    </location>
</feature>
<dbReference type="NCBIfam" id="TIGR01126">
    <property type="entry name" value="pdi_dom"/>
    <property type="match status" value="2"/>
</dbReference>
<evidence type="ECO:0000313" key="16">
    <source>
        <dbReference type="EMBL" id="ANJ04677.1"/>
    </source>
</evidence>
<feature type="region of interest" description="Disordered" evidence="14">
    <location>
        <begin position="479"/>
        <end position="504"/>
    </location>
</feature>
<dbReference type="CTD" id="39651"/>
<dbReference type="RefSeq" id="XP_022183857.2">
    <property type="nucleotide sequence ID" value="XM_022328165.2"/>
</dbReference>
<evidence type="ECO:0000256" key="8">
    <source>
        <dbReference type="ARBA" id="ARBA00023157"/>
    </source>
</evidence>
<dbReference type="PANTHER" id="PTHR18929:SF240">
    <property type="entry name" value="PROTEIN DISULFIDE-ISOMERASE"/>
    <property type="match status" value="1"/>
</dbReference>
<evidence type="ECO:0000256" key="3">
    <source>
        <dbReference type="ARBA" id="ARBA00006347"/>
    </source>
</evidence>
<dbReference type="Pfam" id="PF00085">
    <property type="entry name" value="Thioredoxin"/>
    <property type="match status" value="2"/>
</dbReference>
<dbReference type="EMBL" id="KU365961">
    <property type="protein sequence ID" value="ANJ04677.1"/>
    <property type="molecule type" value="mRNA"/>
</dbReference>
<feature type="disulfide bond" description="Redox-active" evidence="11">
    <location>
        <begin position="404"/>
        <end position="407"/>
    </location>
</feature>
<dbReference type="InterPro" id="IPR017937">
    <property type="entry name" value="Thioredoxin_CS"/>
</dbReference>
<evidence type="ECO:0000256" key="2">
    <source>
        <dbReference type="ARBA" id="ARBA00004319"/>
    </source>
</evidence>
<dbReference type="GO" id="GO:0005788">
    <property type="term" value="C:endoplasmic reticulum lumen"/>
    <property type="evidence" value="ECO:0007669"/>
    <property type="project" value="UniProtKB-SubCell"/>
</dbReference>
<accession>A0A191UR78</accession>
<dbReference type="CDD" id="cd02961">
    <property type="entry name" value="PDI_a_family"/>
    <property type="match status" value="1"/>
</dbReference>
<evidence type="ECO:0000256" key="7">
    <source>
        <dbReference type="ARBA" id="ARBA00022824"/>
    </source>
</evidence>
<feature type="domain" description="Thioredoxin" evidence="15">
    <location>
        <begin position="356"/>
        <end position="481"/>
    </location>
</feature>
<feature type="domain" description="Thioredoxin" evidence="15">
    <location>
        <begin position="16"/>
        <end position="140"/>
    </location>
</feature>
<dbReference type="GO" id="GO:0006457">
    <property type="term" value="P:protein folding"/>
    <property type="evidence" value="ECO:0007669"/>
    <property type="project" value="TreeGrafter"/>
</dbReference>
<comment type="similarity">
    <text evidence="3 12">Belongs to the protein disulfide isomerase family.</text>
</comment>
<sequence length="504" mass="57054">MFLDYINMYSLLLCSLLALSGLVSCDEESAKSNVLVFTTENFQAGIETNENVLVEFYAPWCGHCKGLEPIYEETANLLAEKNSNIKLAKVDAIENKQLAEQYQIRGYPTLKFFRKGKAPIDYSGDRKPESFISWLEKKSGTPAKILASVEELKEFQEANSICVVGYFKDPQSEKAKLFTDVADTIDHHPFAIISIDQAFKDQGIEEDSKIVLFKQFDEGKAIFDGELDEANLKKFVIAESLPLIVDFNQDTATKIFGGEFQSHLLLFLSQSSGHYDTLLEGAKSIVKEFRDKILFVSINADEEEHGRILDFFGLKKEEIPSMRIIKLADDMVKFKPEKQDFSAENIKSFVSDFIEGKLKQHLLSQDLPEDWDKKAVKVLVASNFADIAYDKSKDVLVEFYAPWCGHCKQLEPIYDQLGESLKEKDDIVVAKMDATINELEDTKILSFPTIKLYKKGDNKVVQYNGERTLEGLSKFIESGGEYGKAPAEAEEEDEDDDLPRKDEL</sequence>
<dbReference type="PROSITE" id="PS51352">
    <property type="entry name" value="THIOREDOXIN_2"/>
    <property type="match status" value="2"/>
</dbReference>
<dbReference type="Pfam" id="PF13848">
    <property type="entry name" value="Thioredoxin_6"/>
    <property type="match status" value="1"/>
</dbReference>
<dbReference type="InterPro" id="IPR005788">
    <property type="entry name" value="PDI_thioredoxin-like_dom"/>
</dbReference>
<evidence type="ECO:0000259" key="15">
    <source>
        <dbReference type="PROSITE" id="PS51352"/>
    </source>
</evidence>
<name>A0A191UR78_NILLU</name>
<evidence type="ECO:0000256" key="10">
    <source>
        <dbReference type="ARBA" id="ARBA00023284"/>
    </source>
</evidence>
<proteinExistence type="evidence at transcript level"/>
<evidence type="ECO:0000256" key="4">
    <source>
        <dbReference type="ARBA" id="ARBA00012723"/>
    </source>
</evidence>
<dbReference type="FunFam" id="3.40.30.10:FF:000023">
    <property type="entry name" value="Protein disulfide-isomerase"/>
    <property type="match status" value="1"/>
</dbReference>
<keyword evidence="7" id="KW-0256">Endoplasmic reticulum</keyword>
<dbReference type="FunFam" id="3.40.30.10:FF:000042">
    <property type="entry name" value="protein disulfide-isomerase A2"/>
    <property type="match status" value="1"/>
</dbReference>
<feature type="chain" id="PRO_5008443460" description="Protein disulfide-isomerase" evidence="13">
    <location>
        <begin position="26"/>
        <end position="504"/>
    </location>
</feature>
<dbReference type="AlphaFoldDB" id="A0A191UR78"/>
<comment type="subcellular location">
    <subcellularLocation>
        <location evidence="2">Endoplasmic reticulum lumen</location>
    </subcellularLocation>
</comment>
<dbReference type="InterPro" id="IPR013766">
    <property type="entry name" value="Thioredoxin_domain"/>
</dbReference>
<organism evidence="16">
    <name type="scientific">Nilaparvata lugens</name>
    <name type="common">Brown planthopper</name>
    <dbReference type="NCBI Taxonomy" id="108931"/>
    <lineage>
        <taxon>Eukaryota</taxon>
        <taxon>Metazoa</taxon>
        <taxon>Ecdysozoa</taxon>
        <taxon>Arthropoda</taxon>
        <taxon>Hexapoda</taxon>
        <taxon>Insecta</taxon>
        <taxon>Pterygota</taxon>
        <taxon>Neoptera</taxon>
        <taxon>Paraneoptera</taxon>
        <taxon>Hemiptera</taxon>
        <taxon>Auchenorrhyncha</taxon>
        <taxon>Fulgoroidea</taxon>
        <taxon>Delphacidae</taxon>
        <taxon>Delphacinae</taxon>
        <taxon>Nilaparvata</taxon>
    </lineage>
</organism>
<reference evidence="16" key="2">
    <citation type="journal article" date="2016" name="J. Proteome Res.">
        <title>Screening and Functional Analyses of Nilaparvata lugens Salivary Proteome.</title>
        <authorList>
            <person name="Huang H.J."/>
            <person name="Liu C.W."/>
            <person name="Huang X.H."/>
            <person name="Zhou X."/>
            <person name="Zhuo J.C."/>
            <person name="Zhang C.X."/>
            <person name="Bao Y.Y."/>
        </authorList>
    </citation>
    <scope>NUCLEOTIDE SEQUENCE</scope>
</reference>
<dbReference type="CDD" id="cd02995">
    <property type="entry name" value="PDI_a_PDI_a'_C"/>
    <property type="match status" value="1"/>
</dbReference>
<reference evidence="16" key="1">
    <citation type="submission" date="2015-12" db="EMBL/GenBank/DDBJ databases">
        <authorList>
            <person name="Shamseldin A."/>
            <person name="Moawad H."/>
            <person name="Abd El-Rahim W.M."/>
            <person name="Sadowsky M.J."/>
        </authorList>
    </citation>
    <scope>NUCLEOTIDE SEQUENCE</scope>
</reference>
<dbReference type="PRINTS" id="PR00421">
    <property type="entry name" value="THIOREDOXIN"/>
</dbReference>
<evidence type="ECO:0000256" key="5">
    <source>
        <dbReference type="ARBA" id="ARBA00022729"/>
    </source>
</evidence>
<dbReference type="NCBIfam" id="TIGR01130">
    <property type="entry name" value="ER_PDI_fam"/>
    <property type="match status" value="1"/>
</dbReference>
<evidence type="ECO:0000256" key="14">
    <source>
        <dbReference type="SAM" id="MobiDB-lite"/>
    </source>
</evidence>
<keyword evidence="10 11" id="KW-0676">Redox-active center</keyword>
<feature type="compositionally biased region" description="Acidic residues" evidence="14">
    <location>
        <begin position="488"/>
        <end position="497"/>
    </location>
</feature>
<keyword evidence="6" id="KW-0677">Repeat</keyword>
<feature type="disulfide bond" description="Redox-active" evidence="11">
    <location>
        <begin position="61"/>
        <end position="64"/>
    </location>
</feature>
<dbReference type="InterPro" id="IPR005792">
    <property type="entry name" value="Prot_disulphide_isomerase"/>
</dbReference>
<evidence type="ECO:0000256" key="6">
    <source>
        <dbReference type="ARBA" id="ARBA00022737"/>
    </source>
</evidence>
<evidence type="ECO:0000256" key="1">
    <source>
        <dbReference type="ARBA" id="ARBA00001182"/>
    </source>
</evidence>
<dbReference type="PANTHER" id="PTHR18929">
    <property type="entry name" value="PROTEIN DISULFIDE ISOMERASE"/>
    <property type="match status" value="1"/>
</dbReference>
<evidence type="ECO:0000256" key="12">
    <source>
        <dbReference type="RuleBase" id="RU004208"/>
    </source>
</evidence>
<dbReference type="GO" id="GO:0003756">
    <property type="term" value="F:protein disulfide isomerase activity"/>
    <property type="evidence" value="ECO:0007669"/>
    <property type="project" value="UniProtKB-EC"/>
</dbReference>
<dbReference type="PROSITE" id="PS00194">
    <property type="entry name" value="THIOREDOXIN_1"/>
    <property type="match status" value="2"/>
</dbReference>
<dbReference type="CDD" id="cd02981">
    <property type="entry name" value="PDI_b_family"/>
    <property type="match status" value="1"/>
</dbReference>
<evidence type="ECO:0000256" key="9">
    <source>
        <dbReference type="ARBA" id="ARBA00023235"/>
    </source>
</evidence>